<gene>
    <name evidence="2" type="ORF">CH376_22510</name>
    <name evidence="1" type="ORF">CH380_02515</name>
</gene>
<keyword evidence="3" id="KW-1185">Reference proteome</keyword>
<comment type="caution">
    <text evidence="1">The sequence shown here is derived from an EMBL/GenBank/DDBJ whole genome shotgun (WGS) entry which is preliminary data.</text>
</comment>
<sequence>MEIGIESGQSSYDCRGKNGLFFSKNFFGRASAKFFPFECAESRSPLQSSYWMKRERIVLNFESNNLTPRRSLTRPF</sequence>
<dbReference type="AlphaFoldDB" id="A0A2M9YSV5"/>
<evidence type="ECO:0000313" key="3">
    <source>
        <dbReference type="Proteomes" id="UP000232149"/>
    </source>
</evidence>
<accession>A0A2M9YSV5</accession>
<name>A0A2M9YSV5_9LEPT</name>
<dbReference type="Proteomes" id="UP000232149">
    <property type="component" value="Unassembled WGS sequence"/>
</dbReference>
<evidence type="ECO:0000313" key="4">
    <source>
        <dbReference type="Proteomes" id="UP000232188"/>
    </source>
</evidence>
<protein>
    <submittedName>
        <fullName evidence="1">Uncharacterized protein</fullName>
    </submittedName>
</protein>
<dbReference type="EMBL" id="NPDU01000106">
    <property type="protein sequence ID" value="PJZ59667.1"/>
    <property type="molecule type" value="Genomic_DNA"/>
</dbReference>
<organism evidence="1 4">
    <name type="scientific">Leptospira adleri</name>
    <dbReference type="NCBI Taxonomy" id="2023186"/>
    <lineage>
        <taxon>Bacteria</taxon>
        <taxon>Pseudomonadati</taxon>
        <taxon>Spirochaetota</taxon>
        <taxon>Spirochaetia</taxon>
        <taxon>Leptospirales</taxon>
        <taxon>Leptospiraceae</taxon>
        <taxon>Leptospira</taxon>
    </lineage>
</organism>
<proteinExistence type="predicted"/>
<reference evidence="3 4" key="1">
    <citation type="submission" date="2017-07" db="EMBL/GenBank/DDBJ databases">
        <title>Leptospira spp. isolated from tropical soils.</title>
        <authorList>
            <person name="Thibeaux R."/>
            <person name="Iraola G."/>
            <person name="Ferres I."/>
            <person name="Bierque E."/>
            <person name="Girault D."/>
            <person name="Soupe-Gilbert M.-E."/>
            <person name="Picardeau M."/>
            <person name="Goarant C."/>
        </authorList>
    </citation>
    <scope>NUCLEOTIDE SEQUENCE [LARGE SCALE GENOMIC DNA]</scope>
    <source>
        <strain evidence="1 4">FH2-B-C1</strain>
        <strain evidence="2 3">FH2-B-D1</strain>
    </source>
</reference>
<evidence type="ECO:0000313" key="1">
    <source>
        <dbReference type="EMBL" id="PJZ54618.1"/>
    </source>
</evidence>
<dbReference type="EMBL" id="NPDV01000002">
    <property type="protein sequence ID" value="PJZ54618.1"/>
    <property type="molecule type" value="Genomic_DNA"/>
</dbReference>
<dbReference type="Proteomes" id="UP000232188">
    <property type="component" value="Unassembled WGS sequence"/>
</dbReference>
<evidence type="ECO:0000313" key="2">
    <source>
        <dbReference type="EMBL" id="PJZ59667.1"/>
    </source>
</evidence>